<evidence type="ECO:0000313" key="1">
    <source>
        <dbReference type="EMBL" id="GFN88399.1"/>
    </source>
</evidence>
<name>A0AAV3YYY2_9GAST</name>
<dbReference type="Proteomes" id="UP000735302">
    <property type="component" value="Unassembled WGS sequence"/>
</dbReference>
<proteinExistence type="predicted"/>
<accession>A0AAV3YYY2</accession>
<reference evidence="1 2" key="1">
    <citation type="journal article" date="2021" name="Elife">
        <title>Chloroplast acquisition without the gene transfer in kleptoplastic sea slugs, Plakobranchus ocellatus.</title>
        <authorList>
            <person name="Maeda T."/>
            <person name="Takahashi S."/>
            <person name="Yoshida T."/>
            <person name="Shimamura S."/>
            <person name="Takaki Y."/>
            <person name="Nagai Y."/>
            <person name="Toyoda A."/>
            <person name="Suzuki Y."/>
            <person name="Arimoto A."/>
            <person name="Ishii H."/>
            <person name="Satoh N."/>
            <person name="Nishiyama T."/>
            <person name="Hasebe M."/>
            <person name="Maruyama T."/>
            <person name="Minagawa J."/>
            <person name="Obokata J."/>
            <person name="Shigenobu S."/>
        </authorList>
    </citation>
    <scope>NUCLEOTIDE SEQUENCE [LARGE SCALE GENOMIC DNA]</scope>
</reference>
<organism evidence="1 2">
    <name type="scientific">Plakobranchus ocellatus</name>
    <dbReference type="NCBI Taxonomy" id="259542"/>
    <lineage>
        <taxon>Eukaryota</taxon>
        <taxon>Metazoa</taxon>
        <taxon>Spiralia</taxon>
        <taxon>Lophotrochozoa</taxon>
        <taxon>Mollusca</taxon>
        <taxon>Gastropoda</taxon>
        <taxon>Heterobranchia</taxon>
        <taxon>Euthyneura</taxon>
        <taxon>Panpulmonata</taxon>
        <taxon>Sacoglossa</taxon>
        <taxon>Placobranchoidea</taxon>
        <taxon>Plakobranchidae</taxon>
        <taxon>Plakobranchus</taxon>
    </lineage>
</organism>
<dbReference type="AlphaFoldDB" id="A0AAV3YYY2"/>
<keyword evidence="2" id="KW-1185">Reference proteome</keyword>
<dbReference type="EMBL" id="BLXT01001848">
    <property type="protein sequence ID" value="GFN88399.1"/>
    <property type="molecule type" value="Genomic_DNA"/>
</dbReference>
<evidence type="ECO:0000313" key="2">
    <source>
        <dbReference type="Proteomes" id="UP000735302"/>
    </source>
</evidence>
<keyword evidence="1" id="KW-0548">Nucleotidyltransferase</keyword>
<dbReference type="GO" id="GO:0003964">
    <property type="term" value="F:RNA-directed DNA polymerase activity"/>
    <property type="evidence" value="ECO:0007669"/>
    <property type="project" value="UniProtKB-KW"/>
</dbReference>
<protein>
    <submittedName>
        <fullName evidence="1">Reverse transcriptase</fullName>
    </submittedName>
</protein>
<gene>
    <name evidence="1" type="ORF">PoB_001490500</name>
</gene>
<keyword evidence="1" id="KW-0695">RNA-directed DNA polymerase</keyword>
<comment type="caution">
    <text evidence="1">The sequence shown here is derived from an EMBL/GenBank/DDBJ whole genome shotgun (WGS) entry which is preliminary data.</text>
</comment>
<keyword evidence="1" id="KW-0808">Transferase</keyword>
<sequence length="109" mass="12204">MKDDPTCLLCHGKQTTEHIFRFCKVALSQGWYTWRHNMAIQGLAIAMCDAKDLPIQPNARVLVFSSEDGTKSWRDSSASIDAQRESLLYSVTTGNCQPTCPNGKKKILK</sequence>